<evidence type="ECO:0000313" key="1">
    <source>
        <dbReference type="EMBL" id="UVF61803.1"/>
    </source>
</evidence>
<reference evidence="1 2" key="1">
    <citation type="submission" date="2022-06" db="EMBL/GenBank/DDBJ databases">
        <authorList>
            <person name="Ballarin S.Y."/>
            <person name="Balusa N.G."/>
            <person name="Bell M.S."/>
            <person name="Caballero S.M."/>
            <person name="Chan J."/>
            <person name="Farez M.P."/>
            <person name="Guillen-Tapia A."/>
            <person name="Pierre-Louis N.T."/>
            <person name="Polishuk V.D."/>
            <person name="Soni B."/>
            <person name="Torruellas Garcia J."/>
            <person name="Crump K.E."/>
            <person name="Garlena R.A."/>
            <person name="Russell D.A."/>
            <person name="Jacobs-Sera D."/>
            <person name="Hatfull G.F."/>
        </authorList>
    </citation>
    <scope>NUCLEOTIDE SEQUENCE [LARGE SCALE GENOMIC DNA]</scope>
</reference>
<organism evidence="1 2">
    <name type="scientific">Gordonia phage NovaSharks</name>
    <dbReference type="NCBI Taxonomy" id="2927258"/>
    <lineage>
        <taxon>Viruses</taxon>
        <taxon>Duplodnaviria</taxon>
        <taxon>Heunggongvirae</taxon>
        <taxon>Uroviricota</taxon>
        <taxon>Caudoviricetes</taxon>
        <taxon>Dovevirinae</taxon>
        <taxon>Lambovirus</taxon>
        <taxon>Lambovirus novasharks</taxon>
    </lineage>
</organism>
<dbReference type="Proteomes" id="UP001059901">
    <property type="component" value="Segment"/>
</dbReference>
<gene>
    <name evidence="1" type="primary">49</name>
    <name evidence="1" type="ORF">SEA_NOVASHARKS_49</name>
</gene>
<keyword evidence="2" id="KW-1185">Reference proteome</keyword>
<evidence type="ECO:0000313" key="2">
    <source>
        <dbReference type="Proteomes" id="UP001059901"/>
    </source>
</evidence>
<sequence length="55" mass="5973">MTVNLTKSIEASGAVSDAHAEYVHKLRPSYNPRHTVVCFVCGATDPDRPDGCKRA</sequence>
<proteinExistence type="predicted"/>
<accession>A0A9E7Q3E1</accession>
<name>A0A9E7Q3E1_9CAUD</name>
<protein>
    <submittedName>
        <fullName evidence="1">Uncharacterized protein</fullName>
    </submittedName>
</protein>
<dbReference type="EMBL" id="ON755187">
    <property type="protein sequence ID" value="UVF61803.1"/>
    <property type="molecule type" value="Genomic_DNA"/>
</dbReference>